<gene>
    <name evidence="1" type="ORF">NP596_19755</name>
</gene>
<reference evidence="1 2" key="1">
    <citation type="submission" date="2022-07" db="EMBL/GenBank/DDBJ databases">
        <title>Methylomonas rivi sp. nov., Methylomonas rosea sp. nov., Methylomonas aureus sp. nov. and Methylomonas subterranea sp. nov., four novel methanotrophs isolated from a freshwater creek and the deep terrestrial subsurface.</title>
        <authorList>
            <person name="Abin C."/>
            <person name="Sankaranarayanan K."/>
            <person name="Garner C."/>
            <person name="Sindelar R."/>
            <person name="Kotary K."/>
            <person name="Garner R."/>
            <person name="Barclay S."/>
            <person name="Lawson P."/>
            <person name="Krumholz L."/>
        </authorList>
    </citation>
    <scope>NUCLEOTIDE SEQUENCE [LARGE SCALE GENOMIC DNA]</scope>
    <source>
        <strain evidence="1 2">WSC-6</strain>
    </source>
</reference>
<proteinExistence type="predicted"/>
<protein>
    <recommendedName>
        <fullName evidence="3">DUF3800 domain-containing protein</fullName>
    </recommendedName>
</protein>
<name>A0ABT1UBE2_9GAMM</name>
<dbReference type="EMBL" id="JANIBK010000208">
    <property type="protein sequence ID" value="MCQ8130699.1"/>
    <property type="molecule type" value="Genomic_DNA"/>
</dbReference>
<organism evidence="1 2">
    <name type="scientific">Methylomonas rivi</name>
    <dbReference type="NCBI Taxonomy" id="2952226"/>
    <lineage>
        <taxon>Bacteria</taxon>
        <taxon>Pseudomonadati</taxon>
        <taxon>Pseudomonadota</taxon>
        <taxon>Gammaproteobacteria</taxon>
        <taxon>Methylococcales</taxon>
        <taxon>Methylococcaceae</taxon>
        <taxon>Methylomonas</taxon>
    </lineage>
</organism>
<keyword evidence="2" id="KW-1185">Reference proteome</keyword>
<dbReference type="InterPro" id="IPR024524">
    <property type="entry name" value="DUF3800"/>
</dbReference>
<dbReference type="Pfam" id="PF12686">
    <property type="entry name" value="DUF3800"/>
    <property type="match status" value="1"/>
</dbReference>
<sequence>MMANLYFDESIRDNGAFIIGAIVISEEDLSSRIRAEWESMGLNPNDDEYKSSAIKAKNEVSVKQREFISYLVHSSKLALAVLPNHDRRQLGNYCAALVLQLLDTNKLRNESHELYVDENVFIDKNIKTRLEDSKVNLYLNTDSKLEAGIQLADHASHALGGMLLEEMGIVKKQVRAGENSGYHPDEMLDLGFELWASLRYALIGNNQYIEGLSPPPDDPANPFFMVDGYGLYIAGSCSEELAAAAKKRFGINYLGCIH</sequence>
<accession>A0ABT1UBE2</accession>
<evidence type="ECO:0000313" key="1">
    <source>
        <dbReference type="EMBL" id="MCQ8130699.1"/>
    </source>
</evidence>
<evidence type="ECO:0000313" key="2">
    <source>
        <dbReference type="Proteomes" id="UP001524586"/>
    </source>
</evidence>
<dbReference type="Proteomes" id="UP001524586">
    <property type="component" value="Unassembled WGS sequence"/>
</dbReference>
<dbReference type="RefSeq" id="WP_256617113.1">
    <property type="nucleotide sequence ID" value="NZ_JANIBK010000208.1"/>
</dbReference>
<evidence type="ECO:0008006" key="3">
    <source>
        <dbReference type="Google" id="ProtNLM"/>
    </source>
</evidence>
<comment type="caution">
    <text evidence="1">The sequence shown here is derived from an EMBL/GenBank/DDBJ whole genome shotgun (WGS) entry which is preliminary data.</text>
</comment>